<evidence type="ECO:0000256" key="2">
    <source>
        <dbReference type="SAM" id="SignalP"/>
    </source>
</evidence>
<proteinExistence type="predicted"/>
<sequence length="356" mass="34493">MLACRPALLAALLAGALASGPAALFAQQPPAAAPTEQPPSGAAPPAQQPPPATTPGAQQPPPATAPGAQQPPSSAAPASPAPPAPSSTSATAPASAPRPAPAPAGGAASASKPATSSGRGAVVVAVDDAAARAARALARVVYADPALRPAIDEPTAKALTEEAAHVDPGPGSAGSAGSTGSAGSAGSTDRATEIAQVRKAAAEATTESAARRLLASLGADTGAALVVVVRLEGSRPSARIIHVATASYAPVELGATLNQAEPSAKQISWPGATETLRSLLPPPPKTPVRGVSLVVSRPASAPPPQPDKGGGTTFWRSPWFWGALGAAAAIGGAAFAISRATEDSGSTLHVVGRVAP</sequence>
<dbReference type="OrthoDB" id="5514904at2"/>
<feature type="compositionally biased region" description="Low complexity" evidence="1">
    <location>
        <begin position="28"/>
        <end position="45"/>
    </location>
</feature>
<feature type="chain" id="PRO_5001500385" evidence="2">
    <location>
        <begin position="27"/>
        <end position="356"/>
    </location>
</feature>
<feature type="region of interest" description="Disordered" evidence="1">
    <location>
        <begin position="28"/>
        <end position="118"/>
    </location>
</feature>
<comment type="caution">
    <text evidence="3">The sequence shown here is derived from an EMBL/GenBank/DDBJ whole genome shotgun (WGS) entry which is preliminary data.</text>
</comment>
<gene>
    <name evidence="3" type="ORF">CAP_2838</name>
</gene>
<evidence type="ECO:0000313" key="4">
    <source>
        <dbReference type="Proteomes" id="UP000019678"/>
    </source>
</evidence>
<feature type="compositionally biased region" description="Low complexity" evidence="1">
    <location>
        <begin position="86"/>
        <end position="95"/>
    </location>
</feature>
<dbReference type="STRING" id="1192034.CAP_2838"/>
<protein>
    <submittedName>
        <fullName evidence="3">Uncharacterized protein</fullName>
    </submittedName>
</protein>
<evidence type="ECO:0000256" key="1">
    <source>
        <dbReference type="SAM" id="MobiDB-lite"/>
    </source>
</evidence>
<accession>A0A017TA81</accession>
<dbReference type="EMBL" id="ASRX01000020">
    <property type="protein sequence ID" value="EYF05837.1"/>
    <property type="molecule type" value="Genomic_DNA"/>
</dbReference>
<keyword evidence="4" id="KW-1185">Reference proteome</keyword>
<feature type="compositionally biased region" description="Pro residues" evidence="1">
    <location>
        <begin position="46"/>
        <end position="64"/>
    </location>
</feature>
<dbReference type="Proteomes" id="UP000019678">
    <property type="component" value="Unassembled WGS sequence"/>
</dbReference>
<feature type="region of interest" description="Disordered" evidence="1">
    <location>
        <begin position="165"/>
        <end position="191"/>
    </location>
</feature>
<feature type="compositionally biased region" description="Low complexity" evidence="1">
    <location>
        <begin position="65"/>
        <end position="78"/>
    </location>
</feature>
<feature type="compositionally biased region" description="Low complexity" evidence="1">
    <location>
        <begin position="103"/>
        <end position="118"/>
    </location>
</feature>
<dbReference type="AlphaFoldDB" id="A0A017TA81"/>
<organism evidence="3 4">
    <name type="scientific">Chondromyces apiculatus DSM 436</name>
    <dbReference type="NCBI Taxonomy" id="1192034"/>
    <lineage>
        <taxon>Bacteria</taxon>
        <taxon>Pseudomonadati</taxon>
        <taxon>Myxococcota</taxon>
        <taxon>Polyangia</taxon>
        <taxon>Polyangiales</taxon>
        <taxon>Polyangiaceae</taxon>
        <taxon>Chondromyces</taxon>
    </lineage>
</organism>
<feature type="compositionally biased region" description="Low complexity" evidence="1">
    <location>
        <begin position="173"/>
        <end position="188"/>
    </location>
</feature>
<dbReference type="RefSeq" id="WP_052375258.1">
    <property type="nucleotide sequence ID" value="NZ_ASRX01000020.1"/>
</dbReference>
<name>A0A017TA81_9BACT</name>
<reference evidence="3 4" key="1">
    <citation type="submission" date="2013-05" db="EMBL/GenBank/DDBJ databases">
        <title>Genome assembly of Chondromyces apiculatus DSM 436.</title>
        <authorList>
            <person name="Sharma G."/>
            <person name="Khatri I."/>
            <person name="Kaur C."/>
            <person name="Mayilraj S."/>
            <person name="Subramanian S."/>
        </authorList>
    </citation>
    <scope>NUCLEOTIDE SEQUENCE [LARGE SCALE GENOMIC DNA]</scope>
    <source>
        <strain evidence="3 4">DSM 436</strain>
    </source>
</reference>
<evidence type="ECO:0000313" key="3">
    <source>
        <dbReference type="EMBL" id="EYF05837.1"/>
    </source>
</evidence>
<feature type="signal peptide" evidence="2">
    <location>
        <begin position="1"/>
        <end position="26"/>
    </location>
</feature>
<keyword evidence="2" id="KW-0732">Signal</keyword>